<feature type="chain" id="PRO_5047372297" evidence="1">
    <location>
        <begin position="19"/>
        <end position="444"/>
    </location>
</feature>
<evidence type="ECO:0000313" key="2">
    <source>
        <dbReference type="EMBL" id="MCW1886169.1"/>
    </source>
</evidence>
<protein>
    <submittedName>
        <fullName evidence="2">Basic secretory family protein</fullName>
    </submittedName>
</protein>
<accession>A0ABT3FS85</accession>
<evidence type="ECO:0000313" key="3">
    <source>
        <dbReference type="Proteomes" id="UP001207930"/>
    </source>
</evidence>
<dbReference type="PANTHER" id="PTHR33321:SF12">
    <property type="entry name" value="PLANT BASIC SECRETORY PROTEIN (BSP) FAMILY PROTEIN"/>
    <property type="match status" value="1"/>
</dbReference>
<keyword evidence="1" id="KW-0732">Signal</keyword>
<organism evidence="2 3">
    <name type="scientific">Luteolibacter flavescens</name>
    <dbReference type="NCBI Taxonomy" id="1859460"/>
    <lineage>
        <taxon>Bacteria</taxon>
        <taxon>Pseudomonadati</taxon>
        <taxon>Verrucomicrobiota</taxon>
        <taxon>Verrucomicrobiia</taxon>
        <taxon>Verrucomicrobiales</taxon>
        <taxon>Verrucomicrobiaceae</taxon>
        <taxon>Luteolibacter</taxon>
    </lineage>
</organism>
<reference evidence="2 3" key="1">
    <citation type="submission" date="2022-10" db="EMBL/GenBank/DDBJ databases">
        <title>Luteolibacter flavescens strain MCCC 1K03193, whole genome shotgun sequencing project.</title>
        <authorList>
            <person name="Zhao G."/>
            <person name="Shen L."/>
        </authorList>
    </citation>
    <scope>NUCLEOTIDE SEQUENCE [LARGE SCALE GENOMIC DNA]</scope>
    <source>
        <strain evidence="2 3">MCCC 1K03193</strain>
    </source>
</reference>
<dbReference type="EMBL" id="JAPDDS010000008">
    <property type="protein sequence ID" value="MCW1886169.1"/>
    <property type="molecule type" value="Genomic_DNA"/>
</dbReference>
<sequence>MKFRPLILLPLAAAPLLADVPEAKVETGHSASDAGFKFDSILPPATNDAATGAKFTVVSGTMDPNSGGLAVLNDGKIPSGDDEPRANFFFAGQGGRLALDLGKDVDIASLATYSWHSGERSAQNYKLYAAAGDAKAPAAGEDPATVGWVEVATVQTPADRTGQHGVTISSKKEGALGKYRHLLFDIKPNQDPRGFGNTFFSEIDVVEAGGPELTRYKAPEKQLTTFETEGGEFKIILDSTASPDLLPWFKEKAIPALQEWYPKVAHLIVIPGKTPEAPKTFRIELREGQIIPGRDGIPGYASGEQIVVSSKFMRDQKDGEALGCLIHEMVHIVQFGSGKRAARGVPVWFFEGATDYIRWYLFEPERNGTVIRNPDAVKYDDSYRTTANFMEWVMRTYTKDLIQKAHIAIHEGYSKDLWQTWTGKPVEELEKEWKEDLRKRLEKK</sequence>
<evidence type="ECO:0000256" key="1">
    <source>
        <dbReference type="SAM" id="SignalP"/>
    </source>
</evidence>
<keyword evidence="3" id="KW-1185">Reference proteome</keyword>
<feature type="signal peptide" evidence="1">
    <location>
        <begin position="1"/>
        <end position="18"/>
    </location>
</feature>
<gene>
    <name evidence="2" type="ORF">OKA04_15635</name>
</gene>
<dbReference type="PANTHER" id="PTHR33321">
    <property type="match status" value="1"/>
</dbReference>
<dbReference type="RefSeq" id="WP_264502123.1">
    <property type="nucleotide sequence ID" value="NZ_JAPDDS010000008.1"/>
</dbReference>
<comment type="caution">
    <text evidence="2">The sequence shown here is derived from an EMBL/GenBank/DDBJ whole genome shotgun (WGS) entry which is preliminary data.</text>
</comment>
<name>A0ABT3FS85_9BACT</name>
<dbReference type="Pfam" id="PF04450">
    <property type="entry name" value="BSP"/>
    <property type="match status" value="1"/>
</dbReference>
<dbReference type="Proteomes" id="UP001207930">
    <property type="component" value="Unassembled WGS sequence"/>
</dbReference>
<proteinExistence type="predicted"/>
<dbReference type="InterPro" id="IPR007541">
    <property type="entry name" value="Uncharacterised_BSP"/>
</dbReference>